<dbReference type="GO" id="GO:0000049">
    <property type="term" value="F:tRNA binding"/>
    <property type="evidence" value="ECO:0007669"/>
    <property type="project" value="UniProtKB-KW"/>
</dbReference>
<feature type="chain" id="PRO_5002742581" description="Ribosomal RNA large subunit methyltransferase K/L-like methyltransferase domain-containing protein" evidence="9">
    <location>
        <begin position="29"/>
        <end position="630"/>
    </location>
</feature>
<dbReference type="KEGG" id="mbr:MONBRDRAFT_37501"/>
<keyword evidence="2" id="KW-0963">Cytoplasm</keyword>
<proteinExistence type="predicted"/>
<comment type="subcellular location">
    <subcellularLocation>
        <location evidence="1">Cytoplasm</location>
    </subcellularLocation>
</comment>
<keyword evidence="7" id="KW-0819">tRNA processing</keyword>
<dbReference type="GO" id="GO:0030488">
    <property type="term" value="P:tRNA methylation"/>
    <property type="evidence" value="ECO:0000318"/>
    <property type="project" value="GO_Central"/>
</dbReference>
<sequence>MAARVEWMGLIALLALLVLLGSECGVCATDDAVVAADDAGNVHISATAESRVYINGVDVLARLAVLEGVEQLLIDLHGGAAGGSVPLAYAVLGGLANGQTHFVMDFSNLSREWRSTVGPYRHNGSGRNFCNPLSPNAADTNTSVCYILSMPEAVEEGTAPLMVGNQVLKIVSNETLNEDTGQIQPGAYPGFLVVGMQPKLEGHAVVVRFTAKIPVGFAFVGATNPGYSVDNLLSAAGTGNAEHYAFRFTAHNNDVDAPAVHIWLSGPTGAAVTYYIYALEQAIVLEHPLAQQLCELARPWRLDPFADQTRDAEVFAACKQLTAHLTIQGLVLFITSTPVHTLRQLTTPRSLHACLAVASFPRSAFRRNFEGFPRLVSDGLLAGLGGHALDAVEAWISSGHGRWALSAAQAEAYARRRHKDDAEATAVFGITVRSGEEIVDRHRTEQGYSSLQTSVAAGLGRIARPWPNEVCLDPMCGAMTIAVETVTEFPDVTFLNSDIDRESLATGKANVNACLPPSAQARILSFYASARHLPLGVGAVDRVVCDMPWGKRCSKPRLMRKLYPLLLVEWARVVRPGGRAYLLTMMRKCMEMHLTTSTNWQQLDRRQCNVGGIKAYLYTLERTDAVVDQN</sequence>
<keyword evidence="5" id="KW-0808">Transferase</keyword>
<dbReference type="InterPro" id="IPR000241">
    <property type="entry name" value="RlmKL-like_Mtase"/>
</dbReference>
<dbReference type="GO" id="GO:0043527">
    <property type="term" value="C:tRNA methyltransferase complex"/>
    <property type="evidence" value="ECO:0007669"/>
    <property type="project" value="UniProtKB-ARBA"/>
</dbReference>
<dbReference type="InterPro" id="IPR029063">
    <property type="entry name" value="SAM-dependent_MTases_sf"/>
</dbReference>
<evidence type="ECO:0000256" key="3">
    <source>
        <dbReference type="ARBA" id="ARBA00022555"/>
    </source>
</evidence>
<evidence type="ECO:0000256" key="2">
    <source>
        <dbReference type="ARBA" id="ARBA00022490"/>
    </source>
</evidence>
<dbReference type="RefSeq" id="XP_001746909.1">
    <property type="nucleotide sequence ID" value="XM_001746857.1"/>
</dbReference>
<keyword evidence="8" id="KW-0694">RNA-binding</keyword>
<dbReference type="Gene3D" id="3.40.50.150">
    <property type="entry name" value="Vaccinia Virus protein VP39"/>
    <property type="match status" value="1"/>
</dbReference>
<keyword evidence="4" id="KW-0489">Methyltransferase</keyword>
<keyword evidence="12" id="KW-1185">Reference proteome</keyword>
<dbReference type="Proteomes" id="UP000001357">
    <property type="component" value="Unassembled WGS sequence"/>
</dbReference>
<evidence type="ECO:0000256" key="5">
    <source>
        <dbReference type="ARBA" id="ARBA00022679"/>
    </source>
</evidence>
<dbReference type="InParanoid" id="A9V244"/>
<keyword evidence="3" id="KW-0820">tRNA-binding</keyword>
<dbReference type="SUPFAM" id="SSF53335">
    <property type="entry name" value="S-adenosyl-L-methionine-dependent methyltransferases"/>
    <property type="match status" value="1"/>
</dbReference>
<evidence type="ECO:0000256" key="4">
    <source>
        <dbReference type="ARBA" id="ARBA00022603"/>
    </source>
</evidence>
<feature type="domain" description="Ribosomal RNA large subunit methyltransferase K/L-like methyltransferase" evidence="10">
    <location>
        <begin position="443"/>
        <end position="612"/>
    </location>
</feature>
<dbReference type="EMBL" id="CH991555">
    <property type="protein sequence ID" value="EDQ88316.1"/>
    <property type="molecule type" value="Genomic_DNA"/>
</dbReference>
<reference evidence="11 12" key="1">
    <citation type="journal article" date="2008" name="Nature">
        <title>The genome of the choanoflagellate Monosiga brevicollis and the origin of metazoans.</title>
        <authorList>
            <consortium name="JGI Sequencing"/>
            <person name="King N."/>
            <person name="Westbrook M.J."/>
            <person name="Young S.L."/>
            <person name="Kuo A."/>
            <person name="Abedin M."/>
            <person name="Chapman J."/>
            <person name="Fairclough S."/>
            <person name="Hellsten U."/>
            <person name="Isogai Y."/>
            <person name="Letunic I."/>
            <person name="Marr M."/>
            <person name="Pincus D."/>
            <person name="Putnam N."/>
            <person name="Rokas A."/>
            <person name="Wright K.J."/>
            <person name="Zuzow R."/>
            <person name="Dirks W."/>
            <person name="Good M."/>
            <person name="Goodstein D."/>
            <person name="Lemons D."/>
            <person name="Li W."/>
            <person name="Lyons J.B."/>
            <person name="Morris A."/>
            <person name="Nichols S."/>
            <person name="Richter D.J."/>
            <person name="Salamov A."/>
            <person name="Bork P."/>
            <person name="Lim W.A."/>
            <person name="Manning G."/>
            <person name="Miller W.T."/>
            <person name="McGinnis W."/>
            <person name="Shapiro H."/>
            <person name="Tjian R."/>
            <person name="Grigoriev I.V."/>
            <person name="Rokhsar D."/>
        </authorList>
    </citation>
    <scope>NUCLEOTIDE SEQUENCE [LARGE SCALE GENOMIC DNA]</scope>
    <source>
        <strain evidence="12">MX1 / ATCC 50154</strain>
    </source>
</reference>
<dbReference type="AlphaFoldDB" id="A9V244"/>
<evidence type="ECO:0000313" key="12">
    <source>
        <dbReference type="Proteomes" id="UP000001357"/>
    </source>
</evidence>
<evidence type="ECO:0000256" key="7">
    <source>
        <dbReference type="ARBA" id="ARBA00022694"/>
    </source>
</evidence>
<keyword evidence="6" id="KW-0949">S-adenosyl-L-methionine</keyword>
<dbReference type="GO" id="GO:0016423">
    <property type="term" value="F:tRNA (guanine) methyltransferase activity"/>
    <property type="evidence" value="ECO:0000318"/>
    <property type="project" value="GO_Central"/>
</dbReference>
<dbReference type="Pfam" id="PF01170">
    <property type="entry name" value="UPF0020"/>
    <property type="match status" value="1"/>
</dbReference>
<keyword evidence="9" id="KW-0732">Signal</keyword>
<dbReference type="GeneID" id="5892102"/>
<evidence type="ECO:0000256" key="1">
    <source>
        <dbReference type="ARBA" id="ARBA00004496"/>
    </source>
</evidence>
<feature type="signal peptide" evidence="9">
    <location>
        <begin position="1"/>
        <end position="28"/>
    </location>
</feature>
<evidence type="ECO:0000313" key="11">
    <source>
        <dbReference type="EMBL" id="EDQ88316.1"/>
    </source>
</evidence>
<evidence type="ECO:0000259" key="10">
    <source>
        <dbReference type="Pfam" id="PF01170"/>
    </source>
</evidence>
<evidence type="ECO:0000256" key="6">
    <source>
        <dbReference type="ARBA" id="ARBA00022691"/>
    </source>
</evidence>
<protein>
    <recommendedName>
        <fullName evidence="10">Ribosomal RNA large subunit methyltransferase K/L-like methyltransferase domain-containing protein</fullName>
    </recommendedName>
</protein>
<dbReference type="GO" id="GO:0005737">
    <property type="term" value="C:cytoplasm"/>
    <property type="evidence" value="ECO:0007669"/>
    <property type="project" value="UniProtKB-SubCell"/>
</dbReference>
<accession>A9V244</accession>
<evidence type="ECO:0000256" key="9">
    <source>
        <dbReference type="SAM" id="SignalP"/>
    </source>
</evidence>
<dbReference type="FunFam" id="3.40.50.150:FF:000251">
    <property type="entry name" value="Putative RNA methylase"/>
    <property type="match status" value="1"/>
</dbReference>
<gene>
    <name evidence="11" type="ORF">MONBRDRAFT_37501</name>
</gene>
<evidence type="ECO:0000256" key="8">
    <source>
        <dbReference type="ARBA" id="ARBA00022884"/>
    </source>
</evidence>
<organism evidence="11 12">
    <name type="scientific">Monosiga brevicollis</name>
    <name type="common">Choanoflagellate</name>
    <dbReference type="NCBI Taxonomy" id="81824"/>
    <lineage>
        <taxon>Eukaryota</taxon>
        <taxon>Choanoflagellata</taxon>
        <taxon>Craspedida</taxon>
        <taxon>Salpingoecidae</taxon>
        <taxon>Monosiga</taxon>
    </lineage>
</organism>
<dbReference type="STRING" id="81824.A9V244"/>
<dbReference type="PANTHER" id="PTHR14911">
    <property type="entry name" value="THUMP DOMAIN-CONTAINING"/>
    <property type="match status" value="1"/>
</dbReference>
<name>A9V244_MONBE</name>
<dbReference type="PANTHER" id="PTHR14911:SF13">
    <property type="entry name" value="TRNA (GUANINE(6)-N2)-METHYLTRANSFERASE THUMP3"/>
    <property type="match status" value="1"/>
</dbReference>